<sequence>MKDSFKELTYKELLSKREELEKKYRDVRFQKVVGHLDDPLELRTLRRKIARLNFLIHNHKDAQGA</sequence>
<dbReference type="SUPFAM" id="SSF46561">
    <property type="entry name" value="Ribosomal protein L29 (L29p)"/>
    <property type="match status" value="1"/>
</dbReference>
<dbReference type="HAMAP" id="MF_00374">
    <property type="entry name" value="Ribosomal_uL29"/>
    <property type="match status" value="1"/>
</dbReference>
<evidence type="ECO:0000256" key="4">
    <source>
        <dbReference type="ARBA" id="ARBA00035204"/>
    </source>
</evidence>
<keyword evidence="3 5" id="KW-0687">Ribonucleoprotein</keyword>
<keyword evidence="7" id="KW-1185">Reference proteome</keyword>
<evidence type="ECO:0000313" key="6">
    <source>
        <dbReference type="EMBL" id="MEM5948714.1"/>
    </source>
</evidence>
<evidence type="ECO:0000313" key="7">
    <source>
        <dbReference type="Proteomes" id="UP001466331"/>
    </source>
</evidence>
<evidence type="ECO:0000256" key="1">
    <source>
        <dbReference type="ARBA" id="ARBA00009254"/>
    </source>
</evidence>
<protein>
    <recommendedName>
        <fullName evidence="4 5">Large ribosomal subunit protein uL29</fullName>
    </recommendedName>
</protein>
<dbReference type="InterPro" id="IPR036049">
    <property type="entry name" value="Ribosomal_uL29_sf"/>
</dbReference>
<dbReference type="NCBIfam" id="TIGR00012">
    <property type="entry name" value="L29"/>
    <property type="match status" value="1"/>
</dbReference>
<dbReference type="Proteomes" id="UP001466331">
    <property type="component" value="Unassembled WGS sequence"/>
</dbReference>
<evidence type="ECO:0000256" key="2">
    <source>
        <dbReference type="ARBA" id="ARBA00022980"/>
    </source>
</evidence>
<evidence type="ECO:0000256" key="5">
    <source>
        <dbReference type="HAMAP-Rule" id="MF_00374"/>
    </source>
</evidence>
<name>A0ABU9UDG2_9SPIR</name>
<keyword evidence="2 5" id="KW-0689">Ribosomal protein</keyword>
<dbReference type="Gene3D" id="1.10.287.310">
    <property type="match status" value="1"/>
</dbReference>
<dbReference type="InterPro" id="IPR001854">
    <property type="entry name" value="Ribosomal_uL29"/>
</dbReference>
<gene>
    <name evidence="5 6" type="primary">rpmC</name>
    <name evidence="6" type="ORF">WKV44_09175</name>
</gene>
<evidence type="ECO:0000256" key="3">
    <source>
        <dbReference type="ARBA" id="ARBA00023274"/>
    </source>
</evidence>
<organism evidence="6 7">
    <name type="scientific">Rarispira pelagica</name>
    <dbReference type="NCBI Taxonomy" id="3141764"/>
    <lineage>
        <taxon>Bacteria</taxon>
        <taxon>Pseudomonadati</taxon>
        <taxon>Spirochaetota</taxon>
        <taxon>Spirochaetia</taxon>
        <taxon>Winmispirales</taxon>
        <taxon>Winmispiraceae</taxon>
        <taxon>Rarispira</taxon>
    </lineage>
</organism>
<accession>A0ABU9UDG2</accession>
<dbReference type="RefSeq" id="WP_420070166.1">
    <property type="nucleotide sequence ID" value="NZ_JBCHKQ010000005.1"/>
</dbReference>
<comment type="similarity">
    <text evidence="1 5">Belongs to the universal ribosomal protein uL29 family.</text>
</comment>
<reference evidence="6 7" key="1">
    <citation type="submission" date="2024-03" db="EMBL/GenBank/DDBJ databases">
        <title>Ignisphaera cupida sp. nov., a hyperthermophilic hydrolytic archaeon from a hot spring of Kamchatka, and proposal of Ignisphaeraceae fam. nov.</title>
        <authorList>
            <person name="Podosokorskaya O.A."/>
            <person name="Elcheninov A.G."/>
            <person name="Maltseva A.I."/>
            <person name="Zayulina K.S."/>
            <person name="Novikov A."/>
            <person name="Merkel A.Y."/>
        </authorList>
    </citation>
    <scope>NUCLEOTIDE SEQUENCE [LARGE SCALE GENOMIC DNA]</scope>
    <source>
        <strain evidence="6 7">38H-sp</strain>
    </source>
</reference>
<dbReference type="EMBL" id="JBCHKQ010000005">
    <property type="protein sequence ID" value="MEM5948714.1"/>
    <property type="molecule type" value="Genomic_DNA"/>
</dbReference>
<dbReference type="Pfam" id="PF00831">
    <property type="entry name" value="Ribosomal_L29"/>
    <property type="match status" value="1"/>
</dbReference>
<proteinExistence type="inferred from homology"/>
<dbReference type="GO" id="GO:0005840">
    <property type="term" value="C:ribosome"/>
    <property type="evidence" value="ECO:0007669"/>
    <property type="project" value="UniProtKB-KW"/>
</dbReference>
<comment type="caution">
    <text evidence="6">The sequence shown here is derived from an EMBL/GenBank/DDBJ whole genome shotgun (WGS) entry which is preliminary data.</text>
</comment>